<dbReference type="EMBL" id="UINC01109492">
    <property type="protein sequence ID" value="SVC76358.1"/>
    <property type="molecule type" value="Genomic_DNA"/>
</dbReference>
<evidence type="ECO:0000313" key="2">
    <source>
        <dbReference type="EMBL" id="SVC76358.1"/>
    </source>
</evidence>
<evidence type="ECO:0000256" key="1">
    <source>
        <dbReference type="SAM" id="MobiDB-lite"/>
    </source>
</evidence>
<proteinExistence type="predicted"/>
<dbReference type="AlphaFoldDB" id="A0A382PUS4"/>
<accession>A0A382PUS4</accession>
<feature type="compositionally biased region" description="Basic and acidic residues" evidence="1">
    <location>
        <begin position="30"/>
        <end position="42"/>
    </location>
</feature>
<sequence>MINVIVKEAATSDQPNSEGAADANIPAEKGQIEEGKRELFTG</sequence>
<name>A0A382PUS4_9ZZZZ</name>
<feature type="region of interest" description="Disordered" evidence="1">
    <location>
        <begin position="9"/>
        <end position="42"/>
    </location>
</feature>
<reference evidence="2" key="1">
    <citation type="submission" date="2018-05" db="EMBL/GenBank/DDBJ databases">
        <authorList>
            <person name="Lanie J.A."/>
            <person name="Ng W.-L."/>
            <person name="Kazmierczak K.M."/>
            <person name="Andrzejewski T.M."/>
            <person name="Davidsen T.M."/>
            <person name="Wayne K.J."/>
            <person name="Tettelin H."/>
            <person name="Glass J.I."/>
            <person name="Rusch D."/>
            <person name="Podicherti R."/>
            <person name="Tsui H.-C.T."/>
            <person name="Winkler M.E."/>
        </authorList>
    </citation>
    <scope>NUCLEOTIDE SEQUENCE</scope>
</reference>
<gene>
    <name evidence="2" type="ORF">METZ01_LOCUS329212</name>
</gene>
<protein>
    <submittedName>
        <fullName evidence="2">Uncharacterized protein</fullName>
    </submittedName>
</protein>
<organism evidence="2">
    <name type="scientific">marine metagenome</name>
    <dbReference type="NCBI Taxonomy" id="408172"/>
    <lineage>
        <taxon>unclassified sequences</taxon>
        <taxon>metagenomes</taxon>
        <taxon>ecological metagenomes</taxon>
    </lineage>
</organism>